<name>A0ACC0MC39_RHOML</name>
<comment type="caution">
    <text evidence="1">The sequence shown here is derived from an EMBL/GenBank/DDBJ whole genome shotgun (WGS) entry which is preliminary data.</text>
</comment>
<gene>
    <name evidence="1" type="ORF">RHMOL_Rhmol09G0057600</name>
</gene>
<proteinExistence type="predicted"/>
<sequence length="264" mass="29254">MVHLRQKDQRVCDFIENSHNLWTKSICGQGISVIPSGEAVYRKILFNLAHAYWDSCKQEECGRHRALSTHGESPSSTASSPIPKLIFTEPTRTLLSLKQTLSHRVHALALSEALQIPPNHARLIVDTIAVVHYSDCDIEAGGGVDVCVLIQFLYVQLYKRLLPRTHKDSVTVVDVWSSTSAFDGYLSALSPLQEVMNLGAECQAHLSLVYALPKDSATLPSEFSDFLNKEIGASAQSSDKIHVLRLQKQGIGNISKLFEAQQLY</sequence>
<keyword evidence="2" id="KW-1185">Reference proteome</keyword>
<accession>A0ACC0MC39</accession>
<evidence type="ECO:0000313" key="1">
    <source>
        <dbReference type="EMBL" id="KAI8537868.1"/>
    </source>
</evidence>
<protein>
    <submittedName>
        <fullName evidence="1">Uncharacterized protein</fullName>
    </submittedName>
</protein>
<organism evidence="1 2">
    <name type="scientific">Rhododendron molle</name>
    <name type="common">Chinese azalea</name>
    <name type="synonym">Azalea mollis</name>
    <dbReference type="NCBI Taxonomy" id="49168"/>
    <lineage>
        <taxon>Eukaryota</taxon>
        <taxon>Viridiplantae</taxon>
        <taxon>Streptophyta</taxon>
        <taxon>Embryophyta</taxon>
        <taxon>Tracheophyta</taxon>
        <taxon>Spermatophyta</taxon>
        <taxon>Magnoliopsida</taxon>
        <taxon>eudicotyledons</taxon>
        <taxon>Gunneridae</taxon>
        <taxon>Pentapetalae</taxon>
        <taxon>asterids</taxon>
        <taxon>Ericales</taxon>
        <taxon>Ericaceae</taxon>
        <taxon>Ericoideae</taxon>
        <taxon>Rhodoreae</taxon>
        <taxon>Rhododendron</taxon>
    </lineage>
</organism>
<evidence type="ECO:0000313" key="2">
    <source>
        <dbReference type="Proteomes" id="UP001062846"/>
    </source>
</evidence>
<dbReference type="Proteomes" id="UP001062846">
    <property type="component" value="Chromosome 9"/>
</dbReference>
<reference evidence="1" key="1">
    <citation type="submission" date="2022-02" db="EMBL/GenBank/DDBJ databases">
        <title>Plant Genome Project.</title>
        <authorList>
            <person name="Zhang R.-G."/>
        </authorList>
    </citation>
    <scope>NUCLEOTIDE SEQUENCE</scope>
    <source>
        <strain evidence="1">AT1</strain>
    </source>
</reference>
<dbReference type="EMBL" id="CM046396">
    <property type="protein sequence ID" value="KAI8537868.1"/>
    <property type="molecule type" value="Genomic_DNA"/>
</dbReference>